<feature type="transmembrane region" description="Helical" evidence="6">
    <location>
        <begin position="20"/>
        <end position="42"/>
    </location>
</feature>
<evidence type="ECO:0000313" key="7">
    <source>
        <dbReference type="EMBL" id="ELK25202.1"/>
    </source>
</evidence>
<dbReference type="InterPro" id="IPR012171">
    <property type="entry name" value="Fatty_acid_desaturase"/>
</dbReference>
<reference evidence="8" key="1">
    <citation type="journal article" date="2013" name="Science">
        <title>Comparative analysis of bat genomes provides insight into the evolution of flight and immunity.</title>
        <authorList>
            <person name="Zhang G."/>
            <person name="Cowled C."/>
            <person name="Shi Z."/>
            <person name="Huang Z."/>
            <person name="Bishop-Lilly K.A."/>
            <person name="Fang X."/>
            <person name="Wynne J.W."/>
            <person name="Xiong Z."/>
            <person name="Baker M.L."/>
            <person name="Zhao W."/>
            <person name="Tachedjian M."/>
            <person name="Zhu Y."/>
            <person name="Zhou P."/>
            <person name="Jiang X."/>
            <person name="Ng J."/>
            <person name="Yang L."/>
            <person name="Wu L."/>
            <person name="Xiao J."/>
            <person name="Feng Y."/>
            <person name="Chen Y."/>
            <person name="Sun X."/>
            <person name="Zhang Y."/>
            <person name="Marsh G.A."/>
            <person name="Crameri G."/>
            <person name="Broder C.C."/>
            <person name="Frey K.G."/>
            <person name="Wang L.F."/>
            <person name="Wang J."/>
        </authorList>
    </citation>
    <scope>NUCLEOTIDE SEQUENCE [LARGE SCALE GENOMIC DNA]</scope>
</reference>
<accession>L5LG72</accession>
<organism evidence="7 8">
    <name type="scientific">Myotis davidii</name>
    <name type="common">David's myotis</name>
    <dbReference type="NCBI Taxonomy" id="225400"/>
    <lineage>
        <taxon>Eukaryota</taxon>
        <taxon>Metazoa</taxon>
        <taxon>Chordata</taxon>
        <taxon>Craniata</taxon>
        <taxon>Vertebrata</taxon>
        <taxon>Euteleostomi</taxon>
        <taxon>Mammalia</taxon>
        <taxon>Eutheria</taxon>
        <taxon>Laurasiatheria</taxon>
        <taxon>Chiroptera</taxon>
        <taxon>Yangochiroptera</taxon>
        <taxon>Vespertilionidae</taxon>
        <taxon>Myotis</taxon>
    </lineage>
</organism>
<dbReference type="EMBL" id="KB112180">
    <property type="protein sequence ID" value="ELK25202.1"/>
    <property type="molecule type" value="Genomic_DNA"/>
</dbReference>
<gene>
    <name evidence="7" type="ORF">MDA_GLEAN10000601</name>
</gene>
<dbReference type="PANTHER" id="PTHR19353:SF12">
    <property type="entry name" value="ACYL-COA 6-DESATURASE"/>
    <property type="match status" value="1"/>
</dbReference>
<keyword evidence="2 6" id="KW-0812">Transmembrane</keyword>
<evidence type="ECO:0000256" key="1">
    <source>
        <dbReference type="ARBA" id="ARBA00004141"/>
    </source>
</evidence>
<dbReference type="GO" id="GO:0016020">
    <property type="term" value="C:membrane"/>
    <property type="evidence" value="ECO:0007669"/>
    <property type="project" value="UniProtKB-SubCell"/>
</dbReference>
<name>L5LG72_MYODS</name>
<evidence type="ECO:0000256" key="5">
    <source>
        <dbReference type="ARBA" id="ARBA00023136"/>
    </source>
</evidence>
<dbReference type="GO" id="GO:0006629">
    <property type="term" value="P:lipid metabolic process"/>
    <property type="evidence" value="ECO:0007669"/>
    <property type="project" value="TreeGrafter"/>
</dbReference>
<dbReference type="Proteomes" id="UP000010556">
    <property type="component" value="Unassembled WGS sequence"/>
</dbReference>
<keyword evidence="4" id="KW-0560">Oxidoreductase</keyword>
<keyword evidence="3 6" id="KW-1133">Transmembrane helix</keyword>
<proteinExistence type="predicted"/>
<keyword evidence="8" id="KW-1185">Reference proteome</keyword>
<protein>
    <submittedName>
        <fullName evidence="7">Fatty acid desaturase 2</fullName>
    </submittedName>
</protein>
<dbReference type="AlphaFoldDB" id="L5LG72"/>
<dbReference type="GO" id="GO:0016717">
    <property type="term" value="F:oxidoreductase activity, acting on paired donors, with oxidation of a pair of donors resulting in the reduction of molecular oxygen to two molecules of water"/>
    <property type="evidence" value="ECO:0007669"/>
    <property type="project" value="TreeGrafter"/>
</dbReference>
<dbReference type="PANTHER" id="PTHR19353">
    <property type="entry name" value="FATTY ACID DESATURASE 2"/>
    <property type="match status" value="1"/>
</dbReference>
<sequence>MTTTVQKDWGDLAWDISYYTHFFFTYIPFYGVLGAILFFNFIRFLESHWFVWVKQMNHILMKNDQKPYQDWFSNQLAATYNVE</sequence>
<evidence type="ECO:0000256" key="6">
    <source>
        <dbReference type="SAM" id="Phobius"/>
    </source>
</evidence>
<evidence type="ECO:0000256" key="3">
    <source>
        <dbReference type="ARBA" id="ARBA00022989"/>
    </source>
</evidence>
<evidence type="ECO:0000313" key="8">
    <source>
        <dbReference type="Proteomes" id="UP000010556"/>
    </source>
</evidence>
<evidence type="ECO:0000256" key="2">
    <source>
        <dbReference type="ARBA" id="ARBA00022692"/>
    </source>
</evidence>
<evidence type="ECO:0000256" key="4">
    <source>
        <dbReference type="ARBA" id="ARBA00023002"/>
    </source>
</evidence>
<keyword evidence="5 6" id="KW-0472">Membrane</keyword>
<comment type="subcellular location">
    <subcellularLocation>
        <location evidence="1">Membrane</location>
        <topology evidence="1">Multi-pass membrane protein</topology>
    </subcellularLocation>
</comment>